<name>A0A5B9E6K7_9GAMM</name>
<evidence type="ECO:0000259" key="7">
    <source>
        <dbReference type="Pfam" id="PF02837"/>
    </source>
</evidence>
<dbReference type="Proteomes" id="UP000321807">
    <property type="component" value="Chromosome"/>
</dbReference>
<dbReference type="InterPro" id="IPR006103">
    <property type="entry name" value="Glyco_hydro_2_cat"/>
</dbReference>
<dbReference type="SUPFAM" id="SSF51445">
    <property type="entry name" value="(Trans)glycosidases"/>
    <property type="match status" value="1"/>
</dbReference>
<feature type="domain" description="Glycoside hydrolase family 2 catalytic" evidence="6">
    <location>
        <begin position="421"/>
        <end position="543"/>
    </location>
</feature>
<dbReference type="GO" id="GO:0004553">
    <property type="term" value="F:hydrolase activity, hydrolyzing O-glycosyl compounds"/>
    <property type="evidence" value="ECO:0007669"/>
    <property type="project" value="InterPro"/>
</dbReference>
<evidence type="ECO:0000259" key="5">
    <source>
        <dbReference type="Pfam" id="PF00703"/>
    </source>
</evidence>
<evidence type="ECO:0000256" key="3">
    <source>
        <dbReference type="ARBA" id="ARBA00023295"/>
    </source>
</evidence>
<dbReference type="InterPro" id="IPR036156">
    <property type="entry name" value="Beta-gal/glucu_dom_sf"/>
</dbReference>
<dbReference type="InterPro" id="IPR008979">
    <property type="entry name" value="Galactose-bd-like_sf"/>
</dbReference>
<feature type="domain" description="Glycosyl hydrolases family 2 sugar binding" evidence="7">
    <location>
        <begin position="161"/>
        <end position="270"/>
    </location>
</feature>
<evidence type="ECO:0000313" key="8">
    <source>
        <dbReference type="EMBL" id="QEE25736.1"/>
    </source>
</evidence>
<protein>
    <submittedName>
        <fullName evidence="8">Glycoside hydrolase family 2</fullName>
    </submittedName>
</protein>
<accession>A0A5B9E6K7</accession>
<dbReference type="SUPFAM" id="SSF49303">
    <property type="entry name" value="beta-Galactosidase/glucuronidase domain"/>
    <property type="match status" value="1"/>
</dbReference>
<proteinExistence type="inferred from homology"/>
<dbReference type="InterPro" id="IPR006104">
    <property type="entry name" value="Glyco_hydro_2_N"/>
</dbReference>
<dbReference type="Gene3D" id="3.20.20.80">
    <property type="entry name" value="Glycosidases"/>
    <property type="match status" value="1"/>
</dbReference>
<dbReference type="PANTHER" id="PTHR42732">
    <property type="entry name" value="BETA-GALACTOSIDASE"/>
    <property type="match status" value="1"/>
</dbReference>
<evidence type="ECO:0000256" key="1">
    <source>
        <dbReference type="ARBA" id="ARBA00007401"/>
    </source>
</evidence>
<dbReference type="GO" id="GO:0005975">
    <property type="term" value="P:carbohydrate metabolic process"/>
    <property type="evidence" value="ECO:0007669"/>
    <property type="project" value="InterPro"/>
</dbReference>
<dbReference type="SUPFAM" id="SSF49785">
    <property type="entry name" value="Galactose-binding domain-like"/>
    <property type="match status" value="1"/>
</dbReference>
<evidence type="ECO:0000256" key="4">
    <source>
        <dbReference type="SAM" id="MobiDB-lite"/>
    </source>
</evidence>
<evidence type="ECO:0000313" key="9">
    <source>
        <dbReference type="Proteomes" id="UP000321807"/>
    </source>
</evidence>
<dbReference type="Pfam" id="PF00703">
    <property type="entry name" value="Glyco_hydro_2"/>
    <property type="match status" value="1"/>
</dbReference>
<organism evidence="8 9">
    <name type="scientific">Rhodanobacter glycinis</name>
    <dbReference type="NCBI Taxonomy" id="582702"/>
    <lineage>
        <taxon>Bacteria</taxon>
        <taxon>Pseudomonadati</taxon>
        <taxon>Pseudomonadota</taxon>
        <taxon>Gammaproteobacteria</taxon>
        <taxon>Lysobacterales</taxon>
        <taxon>Rhodanobacteraceae</taxon>
        <taxon>Rhodanobacter</taxon>
    </lineage>
</organism>
<feature type="region of interest" description="Disordered" evidence="4">
    <location>
        <begin position="1"/>
        <end position="20"/>
    </location>
</feature>
<comment type="similarity">
    <text evidence="1">Belongs to the glycosyl hydrolase 2 family.</text>
</comment>
<gene>
    <name evidence="8" type="ORF">CS053_15405</name>
</gene>
<dbReference type="Pfam" id="PF02837">
    <property type="entry name" value="Glyco_hydro_2_N"/>
    <property type="match status" value="1"/>
</dbReference>
<dbReference type="EMBL" id="CP042807">
    <property type="protein sequence ID" value="QEE25736.1"/>
    <property type="molecule type" value="Genomic_DNA"/>
</dbReference>
<dbReference type="Gene3D" id="2.60.40.10">
    <property type="entry name" value="Immunoglobulins"/>
    <property type="match status" value="1"/>
</dbReference>
<evidence type="ECO:0000256" key="2">
    <source>
        <dbReference type="ARBA" id="ARBA00022801"/>
    </source>
</evidence>
<dbReference type="AlphaFoldDB" id="A0A5B9E6K7"/>
<sequence length="678" mass="73080">MAIFARQSSGDSPCGSGSGGAGRQFATTMLDICRTIVHPRVRRCLRRIDMTTRRGRMIGSIGMRRMGASLGLAMAMGFVVPAMAAPDQVATWSGKLAPLATPWTAEVSPRNALPDYPRPQLARPSLAHPQWLNLNGLWQYAATDGKAAPPFGKTLAGKVLVPYPIESVLSGVQKHADFMFYRRLVTIPAGFTAHGQHVRLNFGAVDREATVYVNGKQVAHHVGGYTSFSADITPELRAHGPQEIVVAVHAPVDGANVMIGKQRLKPSGIFYTAASGIWQTAWLEPVPATSLAQLTFTPARNLDAFNVTARVHGDEHAAMLHVTAYADGKAAGEASGPANQSLHLAIAHPHLWSPRDPFLYTFKATLDAGGQSDHATSYAGLRSIAIAKVDGRNRIVLNGKPTFLLATLDQGYWPDGIYTAPTDAALKFDIQKTRDLGFNTIRKHIKVEPARWYYWADRIGLMVWQDMPALPTGSNDKLSAADKANFRAQVTAIVDQLKGETSIIGWIPFNEGWGQWSIPAAAELAAQIKQLDPSRLVDARSGANCCDMKGDPHAGDVYDVHDYQGPGLPSPDAQRAAIDGEHGGLTLGIPGHVWPNTPINPYGAVKDRAALNAGYVANTKVLLDKGVPKGMSGSVYTQITDVEGEHNGLYTYDRKVEKVDEAKVRAINQAVIRAGAQP</sequence>
<dbReference type="InterPro" id="IPR051913">
    <property type="entry name" value="GH2_Domain-Containing"/>
</dbReference>
<keyword evidence="2 8" id="KW-0378">Hydrolase</keyword>
<dbReference type="KEGG" id="rgl:CS053_15405"/>
<evidence type="ECO:0000259" key="6">
    <source>
        <dbReference type="Pfam" id="PF02836"/>
    </source>
</evidence>
<dbReference type="Pfam" id="PF02836">
    <property type="entry name" value="Glyco_hydro_2_C"/>
    <property type="match status" value="1"/>
</dbReference>
<feature type="domain" description="Glycoside hydrolase family 2 immunoglobulin-like beta-sandwich" evidence="5">
    <location>
        <begin position="333"/>
        <end position="382"/>
    </location>
</feature>
<dbReference type="InterPro" id="IPR017853">
    <property type="entry name" value="GH"/>
</dbReference>
<dbReference type="InterPro" id="IPR013783">
    <property type="entry name" value="Ig-like_fold"/>
</dbReference>
<dbReference type="PANTHER" id="PTHR42732:SF2">
    <property type="entry name" value="BETA-MANNOSIDASE"/>
    <property type="match status" value="1"/>
</dbReference>
<dbReference type="Gene3D" id="2.60.120.260">
    <property type="entry name" value="Galactose-binding domain-like"/>
    <property type="match status" value="1"/>
</dbReference>
<dbReference type="InterPro" id="IPR006102">
    <property type="entry name" value="Ig-like_GH2"/>
</dbReference>
<reference evidence="8 9" key="1">
    <citation type="submission" date="2019-08" db="EMBL/GenBank/DDBJ databases">
        <title>Complete genome sequence of Rhodanobacter glycinis strain T01E-68 isolated from tomato root.</title>
        <authorList>
            <person name="Weon H.-Y."/>
            <person name="Lee S.A."/>
        </authorList>
    </citation>
    <scope>NUCLEOTIDE SEQUENCE [LARGE SCALE GENOMIC DNA]</scope>
    <source>
        <strain evidence="8 9">T01E-68</strain>
    </source>
</reference>
<keyword evidence="3" id="KW-0326">Glycosidase</keyword>